<name>A0A8S9UU73_PHYIN</name>
<proteinExistence type="predicted"/>
<evidence type="ECO:0000313" key="1">
    <source>
        <dbReference type="EMBL" id="KAF4143983.1"/>
    </source>
</evidence>
<reference evidence="1" key="1">
    <citation type="submission" date="2020-03" db="EMBL/GenBank/DDBJ databases">
        <title>Hybrid Assembly of Korean Phytophthora infestans isolates.</title>
        <authorList>
            <person name="Prokchorchik M."/>
            <person name="Lee Y."/>
            <person name="Seo J."/>
            <person name="Cho J.-H."/>
            <person name="Park Y.-E."/>
            <person name="Jang D.-C."/>
            <person name="Im J.-S."/>
            <person name="Choi J.-G."/>
            <person name="Park H.-J."/>
            <person name="Lee G.-B."/>
            <person name="Lee Y.-G."/>
            <person name="Hong S.-Y."/>
            <person name="Cho K."/>
            <person name="Sohn K.H."/>
        </authorList>
    </citation>
    <scope>NUCLEOTIDE SEQUENCE</scope>
    <source>
        <strain evidence="1">KR_2_A2</strain>
    </source>
</reference>
<dbReference type="Proteomes" id="UP000704712">
    <property type="component" value="Unassembled WGS sequence"/>
</dbReference>
<gene>
    <name evidence="1" type="ORF">GN958_ATG06838</name>
</gene>
<dbReference type="EMBL" id="JAACNO010000931">
    <property type="protein sequence ID" value="KAF4143983.1"/>
    <property type="molecule type" value="Genomic_DNA"/>
</dbReference>
<protein>
    <submittedName>
        <fullName evidence="1">Uncharacterized protein</fullName>
    </submittedName>
</protein>
<dbReference type="AlphaFoldDB" id="A0A8S9UU73"/>
<sequence>MKKLEDAGVLHHLRTSDDVAIDTVDTASDAALHSGEEVEESSEPVYPIYQWGGGTHLFPQGLKSDWECRAGVGVLVL</sequence>
<organism evidence="1 2">
    <name type="scientific">Phytophthora infestans</name>
    <name type="common">Potato late blight agent</name>
    <name type="synonym">Botrytis infestans</name>
    <dbReference type="NCBI Taxonomy" id="4787"/>
    <lineage>
        <taxon>Eukaryota</taxon>
        <taxon>Sar</taxon>
        <taxon>Stramenopiles</taxon>
        <taxon>Oomycota</taxon>
        <taxon>Peronosporomycetes</taxon>
        <taxon>Peronosporales</taxon>
        <taxon>Peronosporaceae</taxon>
        <taxon>Phytophthora</taxon>
    </lineage>
</organism>
<comment type="caution">
    <text evidence="1">The sequence shown here is derived from an EMBL/GenBank/DDBJ whole genome shotgun (WGS) entry which is preliminary data.</text>
</comment>
<evidence type="ECO:0000313" key="2">
    <source>
        <dbReference type="Proteomes" id="UP000704712"/>
    </source>
</evidence>
<accession>A0A8S9UU73</accession>